<feature type="region of interest" description="Disordered" evidence="1">
    <location>
        <begin position="197"/>
        <end position="230"/>
    </location>
</feature>
<feature type="compositionally biased region" description="Pro residues" evidence="1">
    <location>
        <begin position="784"/>
        <end position="793"/>
    </location>
</feature>
<feature type="region of interest" description="Disordered" evidence="1">
    <location>
        <begin position="1003"/>
        <end position="1063"/>
    </location>
</feature>
<gene>
    <name evidence="2" type="ORF">TWF718_003018</name>
</gene>
<accession>A0AAN8MLP3</accession>
<evidence type="ECO:0000313" key="3">
    <source>
        <dbReference type="Proteomes" id="UP001313282"/>
    </source>
</evidence>
<feature type="region of interest" description="Disordered" evidence="1">
    <location>
        <begin position="15"/>
        <end position="60"/>
    </location>
</feature>
<feature type="compositionally biased region" description="Low complexity" evidence="1">
    <location>
        <begin position="659"/>
        <end position="668"/>
    </location>
</feature>
<feature type="compositionally biased region" description="Low complexity" evidence="1">
    <location>
        <begin position="1010"/>
        <end position="1027"/>
    </location>
</feature>
<proteinExistence type="predicted"/>
<reference evidence="2 3" key="1">
    <citation type="submission" date="2019-10" db="EMBL/GenBank/DDBJ databases">
        <authorList>
            <person name="Palmer J.M."/>
        </authorList>
    </citation>
    <scope>NUCLEOTIDE SEQUENCE [LARGE SCALE GENOMIC DNA]</scope>
    <source>
        <strain evidence="2 3">TWF718</strain>
    </source>
</reference>
<feature type="compositionally biased region" description="Polar residues" evidence="1">
    <location>
        <begin position="1034"/>
        <end position="1045"/>
    </location>
</feature>
<dbReference type="EMBL" id="JAVHNR010000011">
    <property type="protein sequence ID" value="KAK6330820.1"/>
    <property type="molecule type" value="Genomic_DNA"/>
</dbReference>
<evidence type="ECO:0000313" key="2">
    <source>
        <dbReference type="EMBL" id="KAK6330820.1"/>
    </source>
</evidence>
<feature type="compositionally biased region" description="Polar residues" evidence="1">
    <location>
        <begin position="200"/>
        <end position="212"/>
    </location>
</feature>
<dbReference type="Proteomes" id="UP001313282">
    <property type="component" value="Unassembled WGS sequence"/>
</dbReference>
<dbReference type="AlphaFoldDB" id="A0AAN8MLP3"/>
<feature type="compositionally biased region" description="Low complexity" evidence="1">
    <location>
        <begin position="599"/>
        <end position="641"/>
    </location>
</feature>
<feature type="compositionally biased region" description="Polar residues" evidence="1">
    <location>
        <begin position="806"/>
        <end position="828"/>
    </location>
</feature>
<comment type="caution">
    <text evidence="2">The sequence shown here is derived from an EMBL/GenBank/DDBJ whole genome shotgun (WGS) entry which is preliminary data.</text>
</comment>
<feature type="compositionally biased region" description="Low complexity" evidence="1">
    <location>
        <begin position="794"/>
        <end position="803"/>
    </location>
</feature>
<organism evidence="2 3">
    <name type="scientific">Orbilia javanica</name>
    <dbReference type="NCBI Taxonomy" id="47235"/>
    <lineage>
        <taxon>Eukaryota</taxon>
        <taxon>Fungi</taxon>
        <taxon>Dikarya</taxon>
        <taxon>Ascomycota</taxon>
        <taxon>Pezizomycotina</taxon>
        <taxon>Orbiliomycetes</taxon>
        <taxon>Orbiliales</taxon>
        <taxon>Orbiliaceae</taxon>
        <taxon>Orbilia</taxon>
    </lineage>
</organism>
<feature type="compositionally biased region" description="Polar residues" evidence="1">
    <location>
        <begin position="480"/>
        <end position="501"/>
    </location>
</feature>
<name>A0AAN8MLP3_9PEZI</name>
<keyword evidence="3" id="KW-1185">Reference proteome</keyword>
<sequence>MTSFLQRIGSFGRKKLGKNKLGKTAHATAKNAASPPAAPTRRHSFDSRASGSIISIPRNTDPIDDYEDLKPWKKKKNKGKQAHHNDLETITEQMRRDFIALQHKIDRIEAHVVPKTPPDTINLEDLSSAVTTNGIRTFIECATAVYDEGKEVDALTGSVPEGPEDIRNAFVKALERCEDPEFLFKLSQKILGKYGPYHPKNSNTGPSGSQDLGSGGASEPSTKPGQAIPVPQIEYNPRYETEACESTVQESLNPLIPIQSQLVVSRPKTGPTPISGELVPIATHLLRARINATKRQKGELMPHLPIPFGPSPPPIYQSTGEVAPREPKYIGLHDIYAENCIEKLEHQAGQMAQLPRIYTENAAVESTGSRPKIEAAVFKPNLPTKPAMPCFQSSPEEISIYEASLYLETLSISKSPFSPPPIDTIDTRIKALPKKFPEIFSNNFVASFPMSFPDPNFDEVLTEDEESDLELDSSVRYQSQAQANPGATLEPQTEEQQIQSPDTYNIYTRDDIYDTYTGDDTLSTYVHVGDDTHSTYVGDETYHIDISNECESRLDTSQLDETEEEDSHDDEAAAHLRAIHLLILLRALNKRQNESRDLSPTVRSSSNSSGSSTPSDSSERSGNSSNSSVMSQSINVPSSNGGNPGESSKKRGREDDSNENNNPNGSGPPQKKLAIDMIRDILRRFACPFARGKPDEHQGCQLINRQNLSGLKEHVKRKHFNNVLPNEIRIAKSWNEVFLHCNKGWVGPIPSPYISDMFVAANDNQPLHFEPSSPVNDGRYRPIVPLPSPPPPRASSSASVAGPLSQPLTQVHSHQGNYNTRPKQSEPTIGQGMIDFLTTGGFDSIYHLLPPHLQSIDPDSLQPAIDLENYMQSNFGIDVNQTRSQLMTPEFANNLNMLFQQPQVAPRDGVVEDGEAYNQQELVPAAHITQALQAVESLLPPPTPTIRLQTGTPPAYHNDTIITPQQPLTSETHNDLSVPVISPELSHCLDYLFADAKPYIRTRRPRSRLSRSSSSSSSSHPSSSSSSFLLPEAGTQTPDTLLSERNSLDLPPPIPPKPLSLKASPKRFPRCKNKRYSLHIKHKPQTPGSPHQCATFSFDADNDYIELKLAFNDWMTSTFFWNNGEFSWDAWDLEDMDEHERIPSLEALIQNLPFTWTAFRTTEAAFLLVPKR</sequence>
<feature type="region of interest" description="Disordered" evidence="1">
    <location>
        <begin position="480"/>
        <end position="504"/>
    </location>
</feature>
<feature type="region of interest" description="Disordered" evidence="1">
    <location>
        <begin position="769"/>
        <end position="828"/>
    </location>
</feature>
<feature type="region of interest" description="Disordered" evidence="1">
    <location>
        <begin position="592"/>
        <end position="671"/>
    </location>
</feature>
<feature type="compositionally biased region" description="Low complexity" evidence="1">
    <location>
        <begin position="24"/>
        <end position="35"/>
    </location>
</feature>
<protein>
    <submittedName>
        <fullName evidence="2">Uncharacterized protein</fullName>
    </submittedName>
</protein>
<evidence type="ECO:0000256" key="1">
    <source>
        <dbReference type="SAM" id="MobiDB-lite"/>
    </source>
</evidence>